<sequence>MTGTSKSIGTHCQEARSLPEKFAFRVVVVDRLDVESNEAAKSMRTFDGGHGIIPESEALHNGTRKVNDKRFDANAGTCTRHDRLVKPLSVRDYILWISEVSEKLEANDEVELEWMKLQYSDIVGE</sequence>
<dbReference type="AlphaFoldDB" id="A0ABD2AT03"/>
<dbReference type="Proteomes" id="UP001607303">
    <property type="component" value="Unassembled WGS sequence"/>
</dbReference>
<proteinExistence type="predicted"/>
<keyword evidence="2" id="KW-1185">Reference proteome</keyword>
<gene>
    <name evidence="1" type="ORF">V1477_018976</name>
</gene>
<evidence type="ECO:0000313" key="2">
    <source>
        <dbReference type="Proteomes" id="UP001607303"/>
    </source>
</evidence>
<dbReference type="EMBL" id="JAYRBN010000113">
    <property type="protein sequence ID" value="KAL2723744.1"/>
    <property type="molecule type" value="Genomic_DNA"/>
</dbReference>
<accession>A0ABD2AT03</accession>
<reference evidence="1 2" key="1">
    <citation type="journal article" date="2024" name="Ann. Entomol. Soc. Am.">
        <title>Genomic analyses of the southern and eastern yellowjacket wasps (Hymenoptera: Vespidae) reveal evolutionary signatures of social life.</title>
        <authorList>
            <person name="Catto M.A."/>
            <person name="Caine P.B."/>
            <person name="Orr S.E."/>
            <person name="Hunt B.G."/>
            <person name="Goodisman M.A.D."/>
        </authorList>
    </citation>
    <scope>NUCLEOTIDE SEQUENCE [LARGE SCALE GENOMIC DNA]</scope>
    <source>
        <strain evidence="1">232</strain>
        <tissue evidence="1">Head and thorax</tissue>
    </source>
</reference>
<organism evidence="1 2">
    <name type="scientific">Vespula maculifrons</name>
    <name type="common">Eastern yellow jacket</name>
    <name type="synonym">Wasp</name>
    <dbReference type="NCBI Taxonomy" id="7453"/>
    <lineage>
        <taxon>Eukaryota</taxon>
        <taxon>Metazoa</taxon>
        <taxon>Ecdysozoa</taxon>
        <taxon>Arthropoda</taxon>
        <taxon>Hexapoda</taxon>
        <taxon>Insecta</taxon>
        <taxon>Pterygota</taxon>
        <taxon>Neoptera</taxon>
        <taxon>Endopterygota</taxon>
        <taxon>Hymenoptera</taxon>
        <taxon>Apocrita</taxon>
        <taxon>Aculeata</taxon>
        <taxon>Vespoidea</taxon>
        <taxon>Vespidae</taxon>
        <taxon>Vespinae</taxon>
        <taxon>Vespula</taxon>
    </lineage>
</organism>
<comment type="caution">
    <text evidence="1">The sequence shown here is derived from an EMBL/GenBank/DDBJ whole genome shotgun (WGS) entry which is preliminary data.</text>
</comment>
<evidence type="ECO:0000313" key="1">
    <source>
        <dbReference type="EMBL" id="KAL2723744.1"/>
    </source>
</evidence>
<name>A0ABD2AT03_VESMC</name>
<protein>
    <submittedName>
        <fullName evidence="1">Uncharacterized protein</fullName>
    </submittedName>
</protein>